<dbReference type="PANTHER" id="PTHR47089">
    <property type="entry name" value="ABC TRANSPORTER, PERMEASE PROTEIN"/>
    <property type="match status" value="1"/>
</dbReference>
<name>A0A1M7Y5C1_9BACT</name>
<feature type="transmembrane region" description="Helical" evidence="6">
    <location>
        <begin position="146"/>
        <end position="165"/>
    </location>
</feature>
<gene>
    <name evidence="7" type="ORF">SAMN02745220_01919</name>
</gene>
<feature type="transmembrane region" description="Helical" evidence="6">
    <location>
        <begin position="86"/>
        <end position="103"/>
    </location>
</feature>
<dbReference type="PANTHER" id="PTHR47089:SF1">
    <property type="entry name" value="GUANOSINE ABC TRANSPORTER PERMEASE PROTEIN NUPP"/>
    <property type="match status" value="1"/>
</dbReference>
<dbReference type="Pfam" id="PF02653">
    <property type="entry name" value="BPD_transp_2"/>
    <property type="match status" value="1"/>
</dbReference>
<evidence type="ECO:0000256" key="2">
    <source>
        <dbReference type="ARBA" id="ARBA00022475"/>
    </source>
</evidence>
<sequence length="350" mass="36582">MNSTRNLPQMLLGQARDILLISLLALGAVCCLLLALGISPADIASTLATGAVGSWLKFNHVLTVWVPLLLCCCGLLFTFRAGLWNIGIEGQVILGAIGTTLLLRADSLGLPPSLLIGLALCAGFISGGLWGGFAGLLKNRGGVNEIFGGLGLNFVAQGFILWLILGPWKREGIASMSGTDLFARELWMYTPPGWRVAPASIVIAICAFLVTWYILSRTRFGLRVKAVGANPAAAPLYSIRPDRTGLAAMILGGGIAGIAGGLQVTCVYHRLLPPISSGYGYLALLVVMLANYKAGPVPIICLLFAALAAGSIQLPITLQLDSSLSGVIQGACVVAALLVYGWRKSRKGGA</sequence>
<keyword evidence="5 6" id="KW-0472">Membrane</keyword>
<organism evidence="7 8">
    <name type="scientific">Desulfopila aestuarii DSM 18488</name>
    <dbReference type="NCBI Taxonomy" id="1121416"/>
    <lineage>
        <taxon>Bacteria</taxon>
        <taxon>Pseudomonadati</taxon>
        <taxon>Thermodesulfobacteriota</taxon>
        <taxon>Desulfobulbia</taxon>
        <taxon>Desulfobulbales</taxon>
        <taxon>Desulfocapsaceae</taxon>
        <taxon>Desulfopila</taxon>
    </lineage>
</organism>
<feature type="transmembrane region" description="Helical" evidence="6">
    <location>
        <begin position="115"/>
        <end position="137"/>
    </location>
</feature>
<evidence type="ECO:0000256" key="5">
    <source>
        <dbReference type="ARBA" id="ARBA00023136"/>
    </source>
</evidence>
<keyword evidence="2" id="KW-1003">Cell membrane</keyword>
<evidence type="ECO:0000256" key="6">
    <source>
        <dbReference type="SAM" id="Phobius"/>
    </source>
</evidence>
<accession>A0A1M7Y5C1</accession>
<dbReference type="Proteomes" id="UP000184603">
    <property type="component" value="Unassembled WGS sequence"/>
</dbReference>
<feature type="transmembrane region" description="Helical" evidence="6">
    <location>
        <begin position="271"/>
        <end position="290"/>
    </location>
</feature>
<keyword evidence="8" id="KW-1185">Reference proteome</keyword>
<evidence type="ECO:0000256" key="3">
    <source>
        <dbReference type="ARBA" id="ARBA00022692"/>
    </source>
</evidence>
<dbReference type="STRING" id="1121416.SAMN02745220_01919"/>
<evidence type="ECO:0000313" key="8">
    <source>
        <dbReference type="Proteomes" id="UP000184603"/>
    </source>
</evidence>
<evidence type="ECO:0000256" key="4">
    <source>
        <dbReference type="ARBA" id="ARBA00022989"/>
    </source>
</evidence>
<feature type="transmembrane region" description="Helical" evidence="6">
    <location>
        <begin position="322"/>
        <end position="342"/>
    </location>
</feature>
<feature type="transmembrane region" description="Helical" evidence="6">
    <location>
        <begin position="196"/>
        <end position="215"/>
    </location>
</feature>
<dbReference type="AlphaFoldDB" id="A0A1M7Y5C1"/>
<proteinExistence type="predicted"/>
<feature type="transmembrane region" description="Helical" evidence="6">
    <location>
        <begin position="246"/>
        <end position="265"/>
    </location>
</feature>
<dbReference type="GO" id="GO:0005886">
    <property type="term" value="C:plasma membrane"/>
    <property type="evidence" value="ECO:0007669"/>
    <property type="project" value="UniProtKB-SubCell"/>
</dbReference>
<feature type="transmembrane region" description="Helical" evidence="6">
    <location>
        <begin position="297"/>
        <end position="316"/>
    </location>
</feature>
<protein>
    <submittedName>
        <fullName evidence="7">Nucleoside ABC transporter membrane protein</fullName>
    </submittedName>
</protein>
<keyword evidence="3 6" id="KW-0812">Transmembrane</keyword>
<feature type="transmembrane region" description="Helical" evidence="6">
    <location>
        <begin position="58"/>
        <end position="79"/>
    </location>
</feature>
<dbReference type="RefSeq" id="WP_084553806.1">
    <property type="nucleotide sequence ID" value="NZ_FRFE01000007.1"/>
</dbReference>
<dbReference type="OrthoDB" id="9809785at2"/>
<dbReference type="GO" id="GO:0022857">
    <property type="term" value="F:transmembrane transporter activity"/>
    <property type="evidence" value="ECO:0007669"/>
    <property type="project" value="InterPro"/>
</dbReference>
<comment type="subcellular location">
    <subcellularLocation>
        <location evidence="1">Cell membrane</location>
        <topology evidence="1">Multi-pass membrane protein</topology>
    </subcellularLocation>
</comment>
<dbReference type="CDD" id="cd06580">
    <property type="entry name" value="TM_PBP1_transp_TpRbsC_like"/>
    <property type="match status" value="1"/>
</dbReference>
<keyword evidence="4 6" id="KW-1133">Transmembrane helix</keyword>
<dbReference type="InterPro" id="IPR001851">
    <property type="entry name" value="ABC_transp_permease"/>
</dbReference>
<dbReference type="EMBL" id="FRFE01000007">
    <property type="protein sequence ID" value="SHO47566.1"/>
    <property type="molecule type" value="Genomic_DNA"/>
</dbReference>
<evidence type="ECO:0000256" key="1">
    <source>
        <dbReference type="ARBA" id="ARBA00004651"/>
    </source>
</evidence>
<reference evidence="7 8" key="1">
    <citation type="submission" date="2016-12" db="EMBL/GenBank/DDBJ databases">
        <authorList>
            <person name="Song W.-J."/>
            <person name="Kurnit D.M."/>
        </authorList>
    </citation>
    <scope>NUCLEOTIDE SEQUENCE [LARGE SCALE GENOMIC DNA]</scope>
    <source>
        <strain evidence="7 8">DSM 18488</strain>
    </source>
</reference>
<evidence type="ECO:0000313" key="7">
    <source>
        <dbReference type="EMBL" id="SHO47566.1"/>
    </source>
</evidence>